<proteinExistence type="predicted"/>
<dbReference type="Pfam" id="PF04229">
    <property type="entry name" value="GrpB"/>
    <property type="match status" value="1"/>
</dbReference>
<protein>
    <submittedName>
        <fullName evidence="1">GrpB family protein</fullName>
    </submittedName>
</protein>
<name>A0ABS8I1F1_9FIRM</name>
<dbReference type="PANTHER" id="PTHR34822:SF1">
    <property type="entry name" value="GRPB FAMILY PROTEIN"/>
    <property type="match status" value="1"/>
</dbReference>
<dbReference type="InterPro" id="IPR007344">
    <property type="entry name" value="GrpB/CoaE"/>
</dbReference>
<evidence type="ECO:0000313" key="1">
    <source>
        <dbReference type="EMBL" id="MCC5468339.1"/>
    </source>
</evidence>
<sequence>MKNAMKVMECDWDWGQAFEKEKKNIRMILGSHAVAIEHVGSTAIPQQEAKSVIAILIGVVPFRGFGFYQSMFSLKDYSYMQIDMNDRYLFKKYENGIWTHNLHILPYDDDFYLRNEFLLRDYLRDHPELAFEYGKVEKCFNKRNGGNIAKFTCSKIGFIQKIIDAARREKGLALQHV</sequence>
<dbReference type="SUPFAM" id="SSF81301">
    <property type="entry name" value="Nucleotidyltransferase"/>
    <property type="match status" value="1"/>
</dbReference>
<dbReference type="RefSeq" id="WP_229537204.1">
    <property type="nucleotide sequence ID" value="NZ_JAJHJB010000060.1"/>
</dbReference>
<accession>A0ABS8I1F1</accession>
<organism evidence="1 2">
    <name type="scientific">Pelosinus baikalensis</name>
    <dbReference type="NCBI Taxonomy" id="2892015"/>
    <lineage>
        <taxon>Bacteria</taxon>
        <taxon>Bacillati</taxon>
        <taxon>Bacillota</taxon>
        <taxon>Negativicutes</taxon>
        <taxon>Selenomonadales</taxon>
        <taxon>Sporomusaceae</taxon>
        <taxon>Pelosinus</taxon>
    </lineage>
</organism>
<gene>
    <name evidence="1" type="ORF">LMF89_23675</name>
</gene>
<dbReference type="InterPro" id="IPR043519">
    <property type="entry name" value="NT_sf"/>
</dbReference>
<dbReference type="EMBL" id="JAJHJB010000060">
    <property type="protein sequence ID" value="MCC5468339.1"/>
    <property type="molecule type" value="Genomic_DNA"/>
</dbReference>
<dbReference type="PANTHER" id="PTHR34822">
    <property type="entry name" value="GRPB DOMAIN PROTEIN (AFU_ORTHOLOGUE AFUA_1G01530)"/>
    <property type="match status" value="1"/>
</dbReference>
<evidence type="ECO:0000313" key="2">
    <source>
        <dbReference type="Proteomes" id="UP001165492"/>
    </source>
</evidence>
<keyword evidence="2" id="KW-1185">Reference proteome</keyword>
<dbReference type="Gene3D" id="3.30.460.10">
    <property type="entry name" value="Beta Polymerase, domain 2"/>
    <property type="match status" value="1"/>
</dbReference>
<comment type="caution">
    <text evidence="1">The sequence shown here is derived from an EMBL/GenBank/DDBJ whole genome shotgun (WGS) entry which is preliminary data.</text>
</comment>
<dbReference type="Proteomes" id="UP001165492">
    <property type="component" value="Unassembled WGS sequence"/>
</dbReference>
<reference evidence="1" key="1">
    <citation type="submission" date="2021-11" db="EMBL/GenBank/DDBJ databases">
        <title>Description of a new species Pelosinus isolated from the bottom sediments of Lake Baikal.</title>
        <authorList>
            <person name="Zakharyuk A."/>
        </authorList>
    </citation>
    <scope>NUCLEOTIDE SEQUENCE</scope>
    <source>
        <strain evidence="1">Bkl1</strain>
    </source>
</reference>